<evidence type="ECO:0000259" key="5">
    <source>
        <dbReference type="Pfam" id="PF04542"/>
    </source>
</evidence>
<dbReference type="PANTHER" id="PTHR43133">
    <property type="entry name" value="RNA POLYMERASE ECF-TYPE SIGMA FACTO"/>
    <property type="match status" value="1"/>
</dbReference>
<keyword evidence="4" id="KW-0804">Transcription</keyword>
<feature type="domain" description="RNA polymerase sigma factor 70 region 4 type 2" evidence="6">
    <location>
        <begin position="122"/>
        <end position="171"/>
    </location>
</feature>
<name>A0A1H3NQN4_9BACT</name>
<dbReference type="InterPro" id="IPR007627">
    <property type="entry name" value="RNA_pol_sigma70_r2"/>
</dbReference>
<evidence type="ECO:0000256" key="1">
    <source>
        <dbReference type="ARBA" id="ARBA00010641"/>
    </source>
</evidence>
<organism evidence="7 8">
    <name type="scientific">Rhodonellum ikkaensis</name>
    <dbReference type="NCBI Taxonomy" id="336829"/>
    <lineage>
        <taxon>Bacteria</taxon>
        <taxon>Pseudomonadati</taxon>
        <taxon>Bacteroidota</taxon>
        <taxon>Cytophagia</taxon>
        <taxon>Cytophagales</taxon>
        <taxon>Cytophagaceae</taxon>
        <taxon>Rhodonellum</taxon>
    </lineage>
</organism>
<reference evidence="7 8" key="1">
    <citation type="submission" date="2016-10" db="EMBL/GenBank/DDBJ databases">
        <authorList>
            <person name="Varghese N."/>
            <person name="Submissions S."/>
        </authorList>
    </citation>
    <scope>NUCLEOTIDE SEQUENCE [LARGE SCALE GENOMIC DNA]</scope>
    <source>
        <strain evidence="7 8">DSM 17997</strain>
    </source>
</reference>
<evidence type="ECO:0000256" key="3">
    <source>
        <dbReference type="ARBA" id="ARBA00023082"/>
    </source>
</evidence>
<comment type="caution">
    <text evidence="7">The sequence shown here is derived from an EMBL/GenBank/DDBJ whole genome shotgun (WGS) entry which is preliminary data.</text>
</comment>
<dbReference type="Proteomes" id="UP000199663">
    <property type="component" value="Unassembled WGS sequence"/>
</dbReference>
<dbReference type="InterPro" id="IPR036388">
    <property type="entry name" value="WH-like_DNA-bd_sf"/>
</dbReference>
<dbReference type="Gene3D" id="1.10.1740.10">
    <property type="match status" value="1"/>
</dbReference>
<dbReference type="RefSeq" id="WP_019597333.1">
    <property type="nucleotide sequence ID" value="NZ_FNQC01000003.1"/>
</dbReference>
<dbReference type="SUPFAM" id="SSF88946">
    <property type="entry name" value="Sigma2 domain of RNA polymerase sigma factors"/>
    <property type="match status" value="1"/>
</dbReference>
<sequence>MFTKKTFNTESDLIKNCLKGERNAQRFLYDSYAGKFLGICLRYVKDRDLAEDVMIEGFMKIFEKLPQYQSLGSFEGWMKRIMVTQSLLVLRNNKSLSMEVNMESHLENAEQTYEINALETADLMELVHELPVGYRTVFNLYGIEGYSHAEIGELLGISESTSKSQLNRARNILKKKIADQQLKERRING</sequence>
<dbReference type="InterPro" id="IPR013249">
    <property type="entry name" value="RNA_pol_sigma70_r4_t2"/>
</dbReference>
<dbReference type="Pfam" id="PF08281">
    <property type="entry name" value="Sigma70_r4_2"/>
    <property type="match status" value="1"/>
</dbReference>
<keyword evidence="2" id="KW-0805">Transcription regulation</keyword>
<dbReference type="InterPro" id="IPR013324">
    <property type="entry name" value="RNA_pol_sigma_r3/r4-like"/>
</dbReference>
<comment type="similarity">
    <text evidence="1">Belongs to the sigma-70 factor family. ECF subfamily.</text>
</comment>
<feature type="domain" description="RNA polymerase sigma-70 region 2" evidence="5">
    <location>
        <begin position="28"/>
        <end position="92"/>
    </location>
</feature>
<dbReference type="InterPro" id="IPR039425">
    <property type="entry name" value="RNA_pol_sigma-70-like"/>
</dbReference>
<gene>
    <name evidence="7" type="ORF">SAMN05444412_103372</name>
</gene>
<dbReference type="EMBL" id="FNQC01000003">
    <property type="protein sequence ID" value="SDY91226.1"/>
    <property type="molecule type" value="Genomic_DNA"/>
</dbReference>
<dbReference type="Gene3D" id="1.10.10.10">
    <property type="entry name" value="Winged helix-like DNA-binding domain superfamily/Winged helix DNA-binding domain"/>
    <property type="match status" value="1"/>
</dbReference>
<dbReference type="InterPro" id="IPR014284">
    <property type="entry name" value="RNA_pol_sigma-70_dom"/>
</dbReference>
<evidence type="ECO:0000256" key="2">
    <source>
        <dbReference type="ARBA" id="ARBA00023015"/>
    </source>
</evidence>
<proteinExistence type="inferred from homology"/>
<dbReference type="SUPFAM" id="SSF88659">
    <property type="entry name" value="Sigma3 and sigma4 domains of RNA polymerase sigma factors"/>
    <property type="match status" value="1"/>
</dbReference>
<dbReference type="CDD" id="cd06171">
    <property type="entry name" value="Sigma70_r4"/>
    <property type="match status" value="1"/>
</dbReference>
<evidence type="ECO:0000259" key="6">
    <source>
        <dbReference type="Pfam" id="PF08281"/>
    </source>
</evidence>
<dbReference type="Pfam" id="PF04542">
    <property type="entry name" value="Sigma70_r2"/>
    <property type="match status" value="1"/>
</dbReference>
<evidence type="ECO:0000256" key="4">
    <source>
        <dbReference type="ARBA" id="ARBA00023163"/>
    </source>
</evidence>
<evidence type="ECO:0000313" key="7">
    <source>
        <dbReference type="EMBL" id="SDY91226.1"/>
    </source>
</evidence>
<keyword evidence="3" id="KW-0731">Sigma factor</keyword>
<evidence type="ECO:0000313" key="8">
    <source>
        <dbReference type="Proteomes" id="UP000199663"/>
    </source>
</evidence>
<dbReference type="NCBIfam" id="TIGR02937">
    <property type="entry name" value="sigma70-ECF"/>
    <property type="match status" value="1"/>
</dbReference>
<keyword evidence="8" id="KW-1185">Reference proteome</keyword>
<protein>
    <submittedName>
        <fullName evidence="7">RNA polymerase sigma-70 factor, ECF subfamily</fullName>
    </submittedName>
</protein>
<dbReference type="PANTHER" id="PTHR43133:SF46">
    <property type="entry name" value="RNA POLYMERASE SIGMA-70 FACTOR ECF SUBFAMILY"/>
    <property type="match status" value="1"/>
</dbReference>
<dbReference type="InterPro" id="IPR013325">
    <property type="entry name" value="RNA_pol_sigma_r2"/>
</dbReference>
<accession>A0A1H3NQN4</accession>